<organism evidence="1">
    <name type="scientific">Anguilla anguilla</name>
    <name type="common">European freshwater eel</name>
    <name type="synonym">Muraena anguilla</name>
    <dbReference type="NCBI Taxonomy" id="7936"/>
    <lineage>
        <taxon>Eukaryota</taxon>
        <taxon>Metazoa</taxon>
        <taxon>Chordata</taxon>
        <taxon>Craniata</taxon>
        <taxon>Vertebrata</taxon>
        <taxon>Euteleostomi</taxon>
        <taxon>Actinopterygii</taxon>
        <taxon>Neopterygii</taxon>
        <taxon>Teleostei</taxon>
        <taxon>Anguilliformes</taxon>
        <taxon>Anguillidae</taxon>
        <taxon>Anguilla</taxon>
    </lineage>
</organism>
<dbReference type="AlphaFoldDB" id="A0A0E9U6K1"/>
<sequence>MFFQEKSNFKKKEEWISLFSTWGGN</sequence>
<reference evidence="1" key="1">
    <citation type="submission" date="2014-11" db="EMBL/GenBank/DDBJ databases">
        <authorList>
            <person name="Amaro Gonzalez C."/>
        </authorList>
    </citation>
    <scope>NUCLEOTIDE SEQUENCE</scope>
</reference>
<reference evidence="1" key="2">
    <citation type="journal article" date="2015" name="Fish Shellfish Immunol.">
        <title>Early steps in the European eel (Anguilla anguilla)-Vibrio vulnificus interaction in the gills: Role of the RtxA13 toxin.</title>
        <authorList>
            <person name="Callol A."/>
            <person name="Pajuelo D."/>
            <person name="Ebbesson L."/>
            <person name="Teles M."/>
            <person name="MacKenzie S."/>
            <person name="Amaro C."/>
        </authorList>
    </citation>
    <scope>NUCLEOTIDE SEQUENCE</scope>
</reference>
<dbReference type="EMBL" id="GBXM01047033">
    <property type="protein sequence ID" value="JAH61544.1"/>
    <property type="molecule type" value="Transcribed_RNA"/>
</dbReference>
<evidence type="ECO:0000313" key="1">
    <source>
        <dbReference type="EMBL" id="JAH61544.1"/>
    </source>
</evidence>
<proteinExistence type="predicted"/>
<accession>A0A0E9U6K1</accession>
<protein>
    <submittedName>
        <fullName evidence="1">Uncharacterized protein</fullName>
    </submittedName>
</protein>
<name>A0A0E9U6K1_ANGAN</name>